<dbReference type="EMBL" id="JAAGOH010000027">
    <property type="protein sequence ID" value="NDY93098.1"/>
    <property type="molecule type" value="Genomic_DNA"/>
</dbReference>
<reference evidence="2 3" key="1">
    <citation type="submission" date="2020-02" db="EMBL/GenBank/DDBJ databases">
        <title>Ideonella bacterium strain TBM-1.</title>
        <authorList>
            <person name="Chen W.-M."/>
        </authorList>
    </citation>
    <scope>NUCLEOTIDE SEQUENCE [LARGE SCALE GENOMIC DNA]</scope>
    <source>
        <strain evidence="2 3">TBM-1</strain>
    </source>
</reference>
<dbReference type="RefSeq" id="WP_163459147.1">
    <property type="nucleotide sequence ID" value="NZ_JAAGOH010000027.1"/>
</dbReference>
<comment type="caution">
    <text evidence="2">The sequence shown here is derived from an EMBL/GenBank/DDBJ whole genome shotgun (WGS) entry which is preliminary data.</text>
</comment>
<feature type="compositionally biased region" description="Low complexity" evidence="1">
    <location>
        <begin position="151"/>
        <end position="161"/>
    </location>
</feature>
<accession>A0A7C9TLD1</accession>
<gene>
    <name evidence="2" type="ORF">G3A44_18045</name>
</gene>
<organism evidence="2 3">
    <name type="scientific">Ideonella livida</name>
    <dbReference type="NCBI Taxonomy" id="2707176"/>
    <lineage>
        <taxon>Bacteria</taxon>
        <taxon>Pseudomonadati</taxon>
        <taxon>Pseudomonadota</taxon>
        <taxon>Betaproteobacteria</taxon>
        <taxon>Burkholderiales</taxon>
        <taxon>Sphaerotilaceae</taxon>
        <taxon>Ideonella</taxon>
    </lineage>
</organism>
<sequence length="170" mass="18211">MTRRCILHVGLHKTGSSSIQETLYRNASLRGAHYLDLGEANASGMVKLLFGGAEQASQTPLARQQGDEAARDLARKRLDRALAEVGPADTVIFSAEALSRLSIHGLQALQAALAPQFQSIEVVGYVRDMPGFMASAFQQRVKGGHRPFRPAPALSALPRPSGEARPGVRA</sequence>
<evidence type="ECO:0000313" key="2">
    <source>
        <dbReference type="EMBL" id="NDY93098.1"/>
    </source>
</evidence>
<name>A0A7C9TLD1_9BURK</name>
<keyword evidence="3" id="KW-1185">Reference proteome</keyword>
<dbReference type="Proteomes" id="UP000484255">
    <property type="component" value="Unassembled WGS sequence"/>
</dbReference>
<protein>
    <submittedName>
        <fullName evidence="2">Uncharacterized protein</fullName>
    </submittedName>
</protein>
<evidence type="ECO:0000256" key="1">
    <source>
        <dbReference type="SAM" id="MobiDB-lite"/>
    </source>
</evidence>
<evidence type="ECO:0000313" key="3">
    <source>
        <dbReference type="Proteomes" id="UP000484255"/>
    </source>
</evidence>
<feature type="region of interest" description="Disordered" evidence="1">
    <location>
        <begin position="144"/>
        <end position="170"/>
    </location>
</feature>
<dbReference type="AlphaFoldDB" id="A0A7C9TLD1"/>
<proteinExistence type="predicted"/>